<feature type="transmembrane region" description="Helical" evidence="8">
    <location>
        <begin position="181"/>
        <end position="199"/>
    </location>
</feature>
<dbReference type="GO" id="GO:0050909">
    <property type="term" value="P:sensory perception of taste"/>
    <property type="evidence" value="ECO:0007669"/>
    <property type="project" value="InterPro"/>
</dbReference>
<dbReference type="GO" id="GO:0008049">
    <property type="term" value="P:male courtship behavior"/>
    <property type="evidence" value="ECO:0007669"/>
    <property type="project" value="TreeGrafter"/>
</dbReference>
<keyword evidence="2" id="KW-1003">Cell membrane</keyword>
<comment type="subcellular location">
    <subcellularLocation>
        <location evidence="1">Cell membrane</location>
        <topology evidence="1">Multi-pass membrane protein</topology>
    </subcellularLocation>
</comment>
<dbReference type="Pfam" id="PF08395">
    <property type="entry name" value="7tm_7"/>
    <property type="match status" value="1"/>
</dbReference>
<evidence type="ECO:0000256" key="5">
    <source>
        <dbReference type="ARBA" id="ARBA00023136"/>
    </source>
</evidence>
<keyword evidence="4 8" id="KW-1133">Transmembrane helix</keyword>
<feature type="transmembrane region" description="Helical" evidence="8">
    <location>
        <begin position="66"/>
        <end position="89"/>
    </location>
</feature>
<accession>A0A2H4ZBC8</accession>
<name>A0A2H4ZBC8_ANOCN</name>
<dbReference type="EMBL" id="MF975489">
    <property type="protein sequence ID" value="AUF73065.1"/>
    <property type="molecule type" value="mRNA"/>
</dbReference>
<evidence type="ECO:0000256" key="3">
    <source>
        <dbReference type="ARBA" id="ARBA00022692"/>
    </source>
</evidence>
<proteinExistence type="evidence at transcript level"/>
<reference evidence="9" key="1">
    <citation type="journal article" date="2017" name="Sci. Rep.">
        <title>Antennal transcriptome analysis and expression profiles of olfactory genes in Anoplophora chinensis.</title>
        <authorList>
            <person name="Wang J."/>
            <person name="Hu P."/>
            <person name="Gao P."/>
            <person name="Tao J."/>
            <person name="Luo Y."/>
        </authorList>
    </citation>
    <scope>NUCLEOTIDE SEQUENCE</scope>
</reference>
<dbReference type="AlphaFoldDB" id="A0A2H4ZBC8"/>
<keyword evidence="7" id="KW-0807">Transducer</keyword>
<dbReference type="InterPro" id="IPR013604">
    <property type="entry name" value="7TM_chemorcpt"/>
</dbReference>
<dbReference type="PANTHER" id="PTHR21143:SF133">
    <property type="entry name" value="GUSTATORY AND PHEROMONE RECEPTOR 32A-RELATED"/>
    <property type="match status" value="1"/>
</dbReference>
<evidence type="ECO:0000256" key="8">
    <source>
        <dbReference type="SAM" id="Phobius"/>
    </source>
</evidence>
<keyword evidence="3 8" id="KW-0812">Transmembrane</keyword>
<evidence type="ECO:0000256" key="2">
    <source>
        <dbReference type="ARBA" id="ARBA00022475"/>
    </source>
</evidence>
<dbReference type="GO" id="GO:0005886">
    <property type="term" value="C:plasma membrane"/>
    <property type="evidence" value="ECO:0007669"/>
    <property type="project" value="UniProtKB-SubCell"/>
</dbReference>
<evidence type="ECO:0000256" key="1">
    <source>
        <dbReference type="ARBA" id="ARBA00004651"/>
    </source>
</evidence>
<sequence>MTLMYVRLRFKKVNEIITIRIRKRSILKSTSGHDVKLIKEVTDRLYHLCRMHYKLCHLMRELNKTFAFQLLCSLAVSMGDVLFQSYYLYHLLFNNVPNVTTTMILCPIAWLVDEMVEIFLLVRSCASSCESANTTPILLHEFRNELDNIEIESHIQMYSLQLLHQKIRVSALGFFDIDYSLIYSIVGAVTTYLVIFIQFDQQTSDIKLYPVGNCSGP</sequence>
<dbReference type="PANTHER" id="PTHR21143">
    <property type="entry name" value="INVERTEBRATE GUSTATORY RECEPTOR"/>
    <property type="match status" value="1"/>
</dbReference>
<dbReference type="GO" id="GO:0030425">
    <property type="term" value="C:dendrite"/>
    <property type="evidence" value="ECO:0007669"/>
    <property type="project" value="TreeGrafter"/>
</dbReference>
<evidence type="ECO:0000256" key="4">
    <source>
        <dbReference type="ARBA" id="ARBA00022989"/>
    </source>
</evidence>
<evidence type="ECO:0000256" key="6">
    <source>
        <dbReference type="ARBA" id="ARBA00023170"/>
    </source>
</evidence>
<evidence type="ECO:0000256" key="7">
    <source>
        <dbReference type="ARBA" id="ARBA00023224"/>
    </source>
</evidence>
<evidence type="ECO:0000313" key="9">
    <source>
        <dbReference type="EMBL" id="AUF73065.1"/>
    </source>
</evidence>
<dbReference type="GO" id="GO:0007165">
    <property type="term" value="P:signal transduction"/>
    <property type="evidence" value="ECO:0007669"/>
    <property type="project" value="UniProtKB-KW"/>
</dbReference>
<organism evidence="9">
    <name type="scientific">Anoplophora chinensis</name>
    <name type="common">Citrus longhorn beetle</name>
    <dbReference type="NCBI Taxonomy" id="217632"/>
    <lineage>
        <taxon>Eukaryota</taxon>
        <taxon>Metazoa</taxon>
        <taxon>Ecdysozoa</taxon>
        <taxon>Arthropoda</taxon>
        <taxon>Hexapoda</taxon>
        <taxon>Insecta</taxon>
        <taxon>Pterygota</taxon>
        <taxon>Neoptera</taxon>
        <taxon>Endopterygota</taxon>
        <taxon>Coleoptera</taxon>
        <taxon>Polyphaga</taxon>
        <taxon>Cucujiformia</taxon>
        <taxon>Chrysomeloidea</taxon>
        <taxon>Cerambycidae</taxon>
        <taxon>Lamiinae</taxon>
        <taxon>Lamiini</taxon>
        <taxon>Anoplophora</taxon>
    </lineage>
</organism>
<dbReference type="GO" id="GO:0030424">
    <property type="term" value="C:axon"/>
    <property type="evidence" value="ECO:0007669"/>
    <property type="project" value="TreeGrafter"/>
</dbReference>
<protein>
    <submittedName>
        <fullName evidence="9">Gustatory receptor</fullName>
    </submittedName>
</protein>
<keyword evidence="6 9" id="KW-0675">Receptor</keyword>
<keyword evidence="5 8" id="KW-0472">Membrane</keyword>
<dbReference type="GO" id="GO:0043025">
    <property type="term" value="C:neuronal cell body"/>
    <property type="evidence" value="ECO:0007669"/>
    <property type="project" value="TreeGrafter"/>
</dbReference>
<dbReference type="GO" id="GO:0007635">
    <property type="term" value="P:chemosensory behavior"/>
    <property type="evidence" value="ECO:0007669"/>
    <property type="project" value="TreeGrafter"/>
</dbReference>